<evidence type="ECO:0000259" key="12">
    <source>
        <dbReference type="Pfam" id="PF01467"/>
    </source>
</evidence>
<dbReference type="NCBIfam" id="TIGR00482">
    <property type="entry name" value="nicotinate (nicotinamide) nucleotide adenylyltransferase"/>
    <property type="match status" value="1"/>
</dbReference>
<comment type="pathway">
    <text evidence="2 11">Cofactor biosynthesis; NAD(+) biosynthesis; deamido-NAD(+) from nicotinate D-ribonucleotide: step 1/1.</text>
</comment>
<dbReference type="HAMAP" id="MF_00244">
    <property type="entry name" value="NaMN_adenylyltr"/>
    <property type="match status" value="1"/>
</dbReference>
<dbReference type="GO" id="GO:0005524">
    <property type="term" value="F:ATP binding"/>
    <property type="evidence" value="ECO:0007669"/>
    <property type="project" value="UniProtKB-KW"/>
</dbReference>
<keyword evidence="5 11" id="KW-0808">Transferase</keyword>
<protein>
    <recommendedName>
        <fullName evidence="11">Probable nicotinate-nucleotide adenylyltransferase</fullName>
        <ecNumber evidence="11">2.7.7.18</ecNumber>
    </recommendedName>
    <alternativeName>
        <fullName evidence="11">Deamido-NAD(+) diphosphorylase</fullName>
    </alternativeName>
    <alternativeName>
        <fullName evidence="11">Deamido-NAD(+) pyrophosphorylase</fullName>
    </alternativeName>
    <alternativeName>
        <fullName evidence="11">Nicotinate mononucleotide adenylyltransferase</fullName>
        <shortName evidence="11">NaMN adenylyltransferase</shortName>
    </alternativeName>
</protein>
<evidence type="ECO:0000313" key="13">
    <source>
        <dbReference type="EMBL" id="EQB39839.1"/>
    </source>
</evidence>
<dbReference type="PANTHER" id="PTHR39321:SF3">
    <property type="entry name" value="PHOSPHOPANTETHEINE ADENYLYLTRANSFERASE"/>
    <property type="match status" value="1"/>
</dbReference>
<keyword evidence="6 11" id="KW-0548">Nucleotidyltransferase</keyword>
<evidence type="ECO:0000256" key="4">
    <source>
        <dbReference type="ARBA" id="ARBA00022642"/>
    </source>
</evidence>
<dbReference type="EC" id="2.7.7.18" evidence="11"/>
<evidence type="ECO:0000256" key="2">
    <source>
        <dbReference type="ARBA" id="ARBA00005019"/>
    </source>
</evidence>
<dbReference type="PANTHER" id="PTHR39321">
    <property type="entry name" value="NICOTINATE-NUCLEOTIDE ADENYLYLTRANSFERASE-RELATED"/>
    <property type="match status" value="1"/>
</dbReference>
<dbReference type="STRING" id="1172190.M947_04480"/>
<keyword evidence="7 11" id="KW-0547">Nucleotide-binding</keyword>
<keyword evidence="14" id="KW-1185">Reference proteome</keyword>
<keyword evidence="9 11" id="KW-0520">NAD</keyword>
<evidence type="ECO:0000256" key="9">
    <source>
        <dbReference type="ARBA" id="ARBA00023027"/>
    </source>
</evidence>
<dbReference type="SUPFAM" id="SSF52374">
    <property type="entry name" value="Nucleotidylyl transferase"/>
    <property type="match status" value="1"/>
</dbReference>
<dbReference type="UniPathway" id="UPA00253">
    <property type="reaction ID" value="UER00332"/>
</dbReference>
<comment type="similarity">
    <text evidence="3 11">Belongs to the NadD family.</text>
</comment>
<dbReference type="AlphaFoldDB" id="T0KS62"/>
<dbReference type="Gene3D" id="3.40.50.620">
    <property type="entry name" value="HUPs"/>
    <property type="match status" value="1"/>
</dbReference>
<evidence type="ECO:0000256" key="6">
    <source>
        <dbReference type="ARBA" id="ARBA00022695"/>
    </source>
</evidence>
<reference evidence="13 14" key="1">
    <citation type="submission" date="2013-07" db="EMBL/GenBank/DDBJ databases">
        <title>Sulfurimonas hongkongensis AST-10 Genome Sequencing.</title>
        <authorList>
            <person name="Cai L."/>
            <person name="Zhang T."/>
        </authorList>
    </citation>
    <scope>NUCLEOTIDE SEQUENCE [LARGE SCALE GENOMIC DNA]</scope>
    <source>
        <strain evidence="13 14">AST-10</strain>
    </source>
</reference>
<dbReference type="CDD" id="cd02165">
    <property type="entry name" value="NMNAT"/>
    <property type="match status" value="1"/>
</dbReference>
<evidence type="ECO:0000256" key="8">
    <source>
        <dbReference type="ARBA" id="ARBA00022840"/>
    </source>
</evidence>
<feature type="domain" description="Cytidyltransferase-like" evidence="12">
    <location>
        <begin position="6"/>
        <end position="155"/>
    </location>
</feature>
<comment type="catalytic activity">
    <reaction evidence="10 11">
        <text>nicotinate beta-D-ribonucleotide + ATP + H(+) = deamido-NAD(+) + diphosphate</text>
        <dbReference type="Rhea" id="RHEA:22860"/>
        <dbReference type="ChEBI" id="CHEBI:15378"/>
        <dbReference type="ChEBI" id="CHEBI:30616"/>
        <dbReference type="ChEBI" id="CHEBI:33019"/>
        <dbReference type="ChEBI" id="CHEBI:57502"/>
        <dbReference type="ChEBI" id="CHEBI:58437"/>
        <dbReference type="EC" id="2.7.7.18"/>
    </reaction>
</comment>
<dbReference type="GO" id="GO:0004515">
    <property type="term" value="F:nicotinate-nucleotide adenylyltransferase activity"/>
    <property type="evidence" value="ECO:0007669"/>
    <property type="project" value="UniProtKB-UniRule"/>
</dbReference>
<evidence type="ECO:0000256" key="7">
    <source>
        <dbReference type="ARBA" id="ARBA00022741"/>
    </source>
</evidence>
<evidence type="ECO:0000256" key="10">
    <source>
        <dbReference type="ARBA" id="ARBA00048721"/>
    </source>
</evidence>
<dbReference type="InterPro" id="IPR005248">
    <property type="entry name" value="NadD/NMNAT"/>
</dbReference>
<proteinExistence type="inferred from homology"/>
<evidence type="ECO:0000256" key="5">
    <source>
        <dbReference type="ARBA" id="ARBA00022679"/>
    </source>
</evidence>
<dbReference type="GO" id="GO:0009435">
    <property type="term" value="P:NAD+ biosynthetic process"/>
    <property type="evidence" value="ECO:0007669"/>
    <property type="project" value="UniProtKB-UniRule"/>
</dbReference>
<comment type="function">
    <text evidence="1 11">Catalyzes the reversible adenylation of nicotinate mononucleotide (NaMN) to nicotinic acid adenine dinucleotide (NaAD).</text>
</comment>
<dbReference type="PATRIC" id="fig|1172190.3.peg.874"/>
<dbReference type="EMBL" id="AUPZ01000005">
    <property type="protein sequence ID" value="EQB39839.1"/>
    <property type="molecule type" value="Genomic_DNA"/>
</dbReference>
<dbReference type="RefSeq" id="WP_021287167.1">
    <property type="nucleotide sequence ID" value="NZ_AUPZ01000005.1"/>
</dbReference>
<evidence type="ECO:0000256" key="1">
    <source>
        <dbReference type="ARBA" id="ARBA00002324"/>
    </source>
</evidence>
<keyword evidence="8 11" id="KW-0067">ATP-binding</keyword>
<dbReference type="eggNOG" id="COG1057">
    <property type="taxonomic scope" value="Bacteria"/>
</dbReference>
<comment type="caution">
    <text evidence="13">The sequence shown here is derived from an EMBL/GenBank/DDBJ whole genome shotgun (WGS) entry which is preliminary data.</text>
</comment>
<keyword evidence="4 11" id="KW-0662">Pyridine nucleotide biosynthesis</keyword>
<evidence type="ECO:0000313" key="14">
    <source>
        <dbReference type="Proteomes" id="UP000015520"/>
    </source>
</evidence>
<dbReference type="OrthoDB" id="5295945at2"/>
<evidence type="ECO:0000256" key="3">
    <source>
        <dbReference type="ARBA" id="ARBA00009014"/>
    </source>
</evidence>
<dbReference type="InterPro" id="IPR014729">
    <property type="entry name" value="Rossmann-like_a/b/a_fold"/>
</dbReference>
<sequence length="185" mass="21396">METIALFGGSFDPPHIAHEALVKALLEIKEIDKVVVMPTYLNPFKSHFFAPSELRLKWLKEIFSDTKKVEVSDYEVKQNRKVPSVQSVKYLLKRYKKVYLVIGADNLATLRKWTNFDELNSLVTFIVAKRNSIDIPDGYMSINIDIDVSSTMLRKNLDITKLPSRCADEIIEFYQGNKCNQEYKQ</sequence>
<evidence type="ECO:0000256" key="11">
    <source>
        <dbReference type="HAMAP-Rule" id="MF_00244"/>
    </source>
</evidence>
<dbReference type="InterPro" id="IPR004821">
    <property type="entry name" value="Cyt_trans-like"/>
</dbReference>
<dbReference type="Proteomes" id="UP000015520">
    <property type="component" value="Unassembled WGS sequence"/>
</dbReference>
<name>T0KS62_9BACT</name>
<gene>
    <name evidence="11" type="primary">nadD</name>
    <name evidence="13" type="ORF">M947_04480</name>
</gene>
<accession>T0KS62</accession>
<organism evidence="13 14">
    <name type="scientific">Sulfurimonas hongkongensis</name>
    <dbReference type="NCBI Taxonomy" id="1172190"/>
    <lineage>
        <taxon>Bacteria</taxon>
        <taxon>Pseudomonadati</taxon>
        <taxon>Campylobacterota</taxon>
        <taxon>Epsilonproteobacteria</taxon>
        <taxon>Campylobacterales</taxon>
        <taxon>Sulfurimonadaceae</taxon>
        <taxon>Sulfurimonas</taxon>
    </lineage>
</organism>
<dbReference type="Pfam" id="PF01467">
    <property type="entry name" value="CTP_transf_like"/>
    <property type="match status" value="1"/>
</dbReference>